<feature type="region of interest" description="Disordered" evidence="1">
    <location>
        <begin position="667"/>
        <end position="696"/>
    </location>
</feature>
<evidence type="ECO:0000256" key="1">
    <source>
        <dbReference type="SAM" id="MobiDB-lite"/>
    </source>
</evidence>
<feature type="compositionally biased region" description="Low complexity" evidence="1">
    <location>
        <begin position="172"/>
        <end position="191"/>
    </location>
</feature>
<dbReference type="PANTHER" id="PTHR23389">
    <property type="entry name" value="CHROMOSOME TRANSMISSION FIDELITY FACTOR 18"/>
    <property type="match status" value="1"/>
</dbReference>
<dbReference type="Gene3D" id="3.40.50.300">
    <property type="entry name" value="P-loop containing nucleotide triphosphate hydrolases"/>
    <property type="match status" value="1"/>
</dbReference>
<organism evidence="3 4">
    <name type="scientific">Aphidius gifuensis</name>
    <name type="common">Parasitoid wasp</name>
    <dbReference type="NCBI Taxonomy" id="684658"/>
    <lineage>
        <taxon>Eukaryota</taxon>
        <taxon>Metazoa</taxon>
        <taxon>Ecdysozoa</taxon>
        <taxon>Arthropoda</taxon>
        <taxon>Hexapoda</taxon>
        <taxon>Insecta</taxon>
        <taxon>Pterygota</taxon>
        <taxon>Neoptera</taxon>
        <taxon>Endopterygota</taxon>
        <taxon>Hymenoptera</taxon>
        <taxon>Apocrita</taxon>
        <taxon>Ichneumonoidea</taxon>
        <taxon>Braconidae</taxon>
        <taxon>Aphidiinae</taxon>
        <taxon>Aphidius</taxon>
    </lineage>
</organism>
<evidence type="ECO:0000313" key="3">
    <source>
        <dbReference type="EMBL" id="KAF7992038.1"/>
    </source>
</evidence>
<dbReference type="OrthoDB" id="9996895at2759"/>
<dbReference type="SUPFAM" id="SSF52540">
    <property type="entry name" value="P-loop containing nucleoside triphosphate hydrolases"/>
    <property type="match status" value="1"/>
</dbReference>
<dbReference type="GO" id="GO:0005634">
    <property type="term" value="C:nucleus"/>
    <property type="evidence" value="ECO:0007669"/>
    <property type="project" value="TreeGrafter"/>
</dbReference>
<dbReference type="AlphaFoldDB" id="A0A834XRC5"/>
<feature type="compositionally biased region" description="Basic and acidic residues" evidence="1">
    <location>
        <begin position="489"/>
        <end position="498"/>
    </location>
</feature>
<dbReference type="GO" id="GO:0005524">
    <property type="term" value="F:ATP binding"/>
    <property type="evidence" value="ECO:0007669"/>
    <property type="project" value="InterPro"/>
</dbReference>
<dbReference type="SMART" id="SM00382">
    <property type="entry name" value="AAA"/>
    <property type="match status" value="1"/>
</dbReference>
<evidence type="ECO:0000259" key="2">
    <source>
        <dbReference type="SMART" id="SM00382"/>
    </source>
</evidence>
<dbReference type="InterPro" id="IPR027417">
    <property type="entry name" value="P-loop_NTPase"/>
</dbReference>
<feature type="region of interest" description="Disordered" evidence="1">
    <location>
        <begin position="63"/>
        <end position="85"/>
    </location>
</feature>
<dbReference type="InterPro" id="IPR003959">
    <property type="entry name" value="ATPase_AAA_core"/>
</dbReference>
<dbReference type="EMBL" id="JACMRX010000003">
    <property type="protein sequence ID" value="KAF7992038.1"/>
    <property type="molecule type" value="Genomic_DNA"/>
</dbReference>
<feature type="region of interest" description="Disordered" evidence="1">
    <location>
        <begin position="724"/>
        <end position="743"/>
    </location>
</feature>
<feature type="compositionally biased region" description="Pro residues" evidence="1">
    <location>
        <begin position="361"/>
        <end position="372"/>
    </location>
</feature>
<name>A0A834XRC5_APHGI</name>
<dbReference type="PANTHER" id="PTHR23389:SF21">
    <property type="entry name" value="ATPASE FAMILY AAA DOMAIN-CONTAINING PROTEIN 5"/>
    <property type="match status" value="1"/>
</dbReference>
<proteinExistence type="predicted"/>
<feature type="region of interest" description="Disordered" evidence="1">
    <location>
        <begin position="353"/>
        <end position="426"/>
    </location>
</feature>
<sequence length="1182" mass="134110">MMKNLNHYFTESVKSGGIVDNNNTNASLNNDKKKRSRVKIKISQGKNKEPTCNIIESKHDLVDKTPSPFTTTTTTTSSSLSKVLPDETPKKSTLIKNKIHNLNKLTNIIDNDDGDNDDDECVEMNIIKTKNTRKNKNTLLMKNNSIDKYCNKNEPVKHEESNAFKLMMTTRNKQTSSTEQSSQQSQSTENTKSIDSKTNKTKQLNNKKENKKNIKRKMVIEDDIDDDNDDDDDESYNVFDVKSKNHGKILKKAKKNEEEIKSPMSQVQSQKPLMAGSLHNYFSKLTPEEKEKERLTALSTVVVKAEIHATPTSDIISPSTKIFDKSKSSIKSIKSLKSIKSKTRKVLATIDDIQVLRSETPSPPPSPPPAPKPEPEPKPEPPASLHPLVKQNNKIIINKKEEQRQKPKWTLRINLSSTNDDDSVIDDDEDEHFIFTKSKNKSIGKRKKNDNIKSSENQHVELKEKPTELNFDKETINVVDEDDDDDGDNDKGKKDKEKETKCINEKLAPLFLKKAKPDPEIAAARKRFLTSWSSDNNSTKKLLKKSESFNNNNNNSSNGNLTFLPFPKISHIDQQNNNNLANNDNDNDVKNPVIKFKSSQYIPNINNINVANLKSLINFEISNNKSSNSLSSSSSSKNDIEEILNDIESRCENARTIWQYINEKNNSQTTTVKKRKSQDNNKSKNTSSMWTHKYRPSNASQIIGNEEAGLKLKNWLNQWKNPVRVNRKNDDDDDDDYSSGDDFYSSDNSLSNNKCNGFNNTNQVAILLGPHGCGKTASVYAVAEELGYKILEVNASSKRQGKKILKDFEEATQSHRIKKNDFNTLSQSLLSNKDEKIPQNSLILVEDVDLIFDEDEGFLSAINQLTLNTKRPIVMTCTDTCFHLSKIISSQQMKIYIKRPTAKKLSPFIELIALAETGQRLATIDIDRFIADCDIRKSIIQLQYLLATGSINDHCVCGDFDKTFYLDMRNYIYKPAIKNKHSTSMNKLSNSLDAISFLSSLVDINDPILNDHDNNKLKLKFEPSLSLLENNNLYSNNHVQSYEIASWIRNYIFLKNSKQSSVVVVESDTLNSNNNNNNNNNNMLIFKKQFINGVNLALSKVTTFNIDNQAIYLDYLPTIRTICRTEDIKLKNNAKRGKRFFHYLSNLRLPAASMKPNILSAASKIMFDINNNDKSQDTSSNE</sequence>
<dbReference type="GO" id="GO:0016887">
    <property type="term" value="F:ATP hydrolysis activity"/>
    <property type="evidence" value="ECO:0007669"/>
    <property type="project" value="InterPro"/>
</dbReference>
<dbReference type="GO" id="GO:0061860">
    <property type="term" value="F:DNA clamp unloader activity"/>
    <property type="evidence" value="ECO:0007669"/>
    <property type="project" value="TreeGrafter"/>
</dbReference>
<feature type="compositionally biased region" description="Acidic residues" evidence="1">
    <location>
        <begin position="479"/>
        <end position="488"/>
    </location>
</feature>
<feature type="domain" description="AAA+ ATPase" evidence="2">
    <location>
        <begin position="761"/>
        <end position="899"/>
    </location>
</feature>
<feature type="region of interest" description="Disordered" evidence="1">
    <location>
        <begin position="171"/>
        <end position="213"/>
    </location>
</feature>
<reference evidence="3 4" key="1">
    <citation type="submission" date="2020-08" db="EMBL/GenBank/DDBJ databases">
        <title>Aphidius gifuensis genome sequencing and assembly.</title>
        <authorList>
            <person name="Du Z."/>
        </authorList>
    </citation>
    <scope>NUCLEOTIDE SEQUENCE [LARGE SCALE GENOMIC DNA]</scope>
    <source>
        <strain evidence="3">YNYX2018</strain>
        <tissue evidence="3">Adults</tissue>
    </source>
</reference>
<gene>
    <name evidence="3" type="ORF">HCN44_001363</name>
</gene>
<dbReference type="Pfam" id="PF00004">
    <property type="entry name" value="AAA"/>
    <property type="match status" value="1"/>
</dbReference>
<comment type="caution">
    <text evidence="3">The sequence shown here is derived from an EMBL/GenBank/DDBJ whole genome shotgun (WGS) entry which is preliminary data.</text>
</comment>
<accession>A0A834XRC5</accession>
<dbReference type="Proteomes" id="UP000639338">
    <property type="component" value="Unassembled WGS sequence"/>
</dbReference>
<feature type="region of interest" description="Disordered" evidence="1">
    <location>
        <begin position="470"/>
        <end position="498"/>
    </location>
</feature>
<feature type="compositionally biased region" description="Low complexity" evidence="1">
    <location>
        <begin position="65"/>
        <end position="79"/>
    </location>
</feature>
<dbReference type="InterPro" id="IPR003593">
    <property type="entry name" value="AAA+_ATPase"/>
</dbReference>
<keyword evidence="4" id="KW-1185">Reference proteome</keyword>
<dbReference type="GO" id="GO:0003677">
    <property type="term" value="F:DNA binding"/>
    <property type="evidence" value="ECO:0007669"/>
    <property type="project" value="TreeGrafter"/>
</dbReference>
<protein>
    <recommendedName>
        <fullName evidence="2">AAA+ ATPase domain-containing protein</fullName>
    </recommendedName>
</protein>
<evidence type="ECO:0000313" key="4">
    <source>
        <dbReference type="Proteomes" id="UP000639338"/>
    </source>
</evidence>